<reference evidence="2" key="1">
    <citation type="thesis" date="2021" institute="BYU ScholarsArchive" country="Provo, UT, USA">
        <title>Applications of and Algorithms for Genome Assembly and Genomic Analyses with an Emphasis on Marine Teleosts.</title>
        <authorList>
            <person name="Pickett B.D."/>
        </authorList>
    </citation>
    <scope>NUCLEOTIDE SEQUENCE</scope>
    <source>
        <strain evidence="2">HI-2016</strain>
    </source>
</reference>
<evidence type="ECO:0000313" key="3">
    <source>
        <dbReference type="Proteomes" id="UP000824540"/>
    </source>
</evidence>
<evidence type="ECO:0000256" key="1">
    <source>
        <dbReference type="SAM" id="MobiDB-lite"/>
    </source>
</evidence>
<name>A0A8T2N8M0_9TELE</name>
<protein>
    <submittedName>
        <fullName evidence="2">Uncharacterized protein</fullName>
    </submittedName>
</protein>
<sequence length="81" mass="9080">MGGRGRRREIDRKKACHVKVAVKVKRPKHTELTELWCACEMLSGGMLALGVGDRVVETGVKEREEEEEDEGGAHFDSLLMQ</sequence>
<keyword evidence="3" id="KW-1185">Reference proteome</keyword>
<feature type="region of interest" description="Disordered" evidence="1">
    <location>
        <begin position="59"/>
        <end position="81"/>
    </location>
</feature>
<dbReference type="Proteomes" id="UP000824540">
    <property type="component" value="Unassembled WGS sequence"/>
</dbReference>
<dbReference type="EMBL" id="JAFBMS010000102">
    <property type="protein sequence ID" value="KAG9336689.1"/>
    <property type="molecule type" value="Genomic_DNA"/>
</dbReference>
<gene>
    <name evidence="2" type="ORF">JZ751_003037</name>
</gene>
<comment type="caution">
    <text evidence="2">The sequence shown here is derived from an EMBL/GenBank/DDBJ whole genome shotgun (WGS) entry which is preliminary data.</text>
</comment>
<dbReference type="AlphaFoldDB" id="A0A8T2N8M0"/>
<proteinExistence type="predicted"/>
<evidence type="ECO:0000313" key="2">
    <source>
        <dbReference type="EMBL" id="KAG9336689.1"/>
    </source>
</evidence>
<accession>A0A8T2N8M0</accession>
<organism evidence="2 3">
    <name type="scientific">Albula glossodonta</name>
    <name type="common">roundjaw bonefish</name>
    <dbReference type="NCBI Taxonomy" id="121402"/>
    <lineage>
        <taxon>Eukaryota</taxon>
        <taxon>Metazoa</taxon>
        <taxon>Chordata</taxon>
        <taxon>Craniata</taxon>
        <taxon>Vertebrata</taxon>
        <taxon>Euteleostomi</taxon>
        <taxon>Actinopterygii</taxon>
        <taxon>Neopterygii</taxon>
        <taxon>Teleostei</taxon>
        <taxon>Albuliformes</taxon>
        <taxon>Albulidae</taxon>
        <taxon>Albula</taxon>
    </lineage>
</organism>